<feature type="region of interest" description="Disordered" evidence="1">
    <location>
        <begin position="317"/>
        <end position="385"/>
    </location>
</feature>
<feature type="region of interest" description="Disordered" evidence="1">
    <location>
        <begin position="1"/>
        <end position="281"/>
    </location>
</feature>
<organism evidence="2 3">
    <name type="scientific">Diaporthe helianthi</name>
    <dbReference type="NCBI Taxonomy" id="158607"/>
    <lineage>
        <taxon>Eukaryota</taxon>
        <taxon>Fungi</taxon>
        <taxon>Dikarya</taxon>
        <taxon>Ascomycota</taxon>
        <taxon>Pezizomycotina</taxon>
        <taxon>Sordariomycetes</taxon>
        <taxon>Sordariomycetidae</taxon>
        <taxon>Diaporthales</taxon>
        <taxon>Diaporthaceae</taxon>
        <taxon>Diaporthe</taxon>
    </lineage>
</organism>
<dbReference type="InParanoid" id="A0A2P5HUM2"/>
<feature type="compositionally biased region" description="Low complexity" evidence="1">
    <location>
        <begin position="74"/>
        <end position="86"/>
    </location>
</feature>
<feature type="compositionally biased region" description="Low complexity" evidence="1">
    <location>
        <begin position="267"/>
        <end position="281"/>
    </location>
</feature>
<comment type="caution">
    <text evidence="2">The sequence shown here is derived from an EMBL/GenBank/DDBJ whole genome shotgun (WGS) entry which is preliminary data.</text>
</comment>
<proteinExistence type="predicted"/>
<feature type="compositionally biased region" description="Low complexity" evidence="1">
    <location>
        <begin position="372"/>
        <end position="385"/>
    </location>
</feature>
<keyword evidence="3" id="KW-1185">Reference proteome</keyword>
<gene>
    <name evidence="2" type="ORF">DHEL01_v207670</name>
</gene>
<dbReference type="EMBL" id="MAVT02000708">
    <property type="protein sequence ID" value="POS73936.1"/>
    <property type="molecule type" value="Genomic_DNA"/>
</dbReference>
<reference evidence="2" key="1">
    <citation type="submission" date="2017-09" db="EMBL/GenBank/DDBJ databases">
        <title>Polyketide synthases of a Diaporthe helianthi virulent isolate.</title>
        <authorList>
            <person name="Baroncelli R."/>
        </authorList>
    </citation>
    <scope>NUCLEOTIDE SEQUENCE [LARGE SCALE GENOMIC DNA]</scope>
    <source>
        <strain evidence="2">7/96</strain>
    </source>
</reference>
<evidence type="ECO:0000256" key="1">
    <source>
        <dbReference type="SAM" id="MobiDB-lite"/>
    </source>
</evidence>
<feature type="compositionally biased region" description="Pro residues" evidence="1">
    <location>
        <begin position="100"/>
        <end position="116"/>
    </location>
</feature>
<dbReference type="AlphaFoldDB" id="A0A2P5HUM2"/>
<evidence type="ECO:0000313" key="3">
    <source>
        <dbReference type="Proteomes" id="UP000094444"/>
    </source>
</evidence>
<protein>
    <submittedName>
        <fullName evidence="2">Uncharacterized protein</fullName>
    </submittedName>
</protein>
<name>A0A2P5HUM2_DIAHE</name>
<sequence>MPPRRGRGGRSGGTPAPPDPSPRAQRTPGPSRLSTAYGSPAQLAPSRAALQSSYDGMGNALRSVQEDNPDAQRGRGSQRNRSSAAPPASPPANSPAKLPTVPPALPHQQVQPPPRPADNNNAPLGGRAATVQPDGNISRSYRFMSAPVHSDTPSHRSFIEETELYQHANVGTPRAPNPPRHTPNSPATVASHSGSSSIDDNDDEDPLHRGTPGGSRVGRDTVTTPRPPPSYRPISWADRFTQSGGFGGTAAKPPLDITGTPTRDNSGAPGLAPAGGLPTPTAITDAKALMEALSKVLMEASRAMGPFSKVLMEAPRAMGPFSKGIAESRKDLKALREHPDSPGYPDYKDSQDHKGTRGLGGRRGRRDRQDQQGRQGQQGQQGQPD</sequence>
<feature type="compositionally biased region" description="Basic and acidic residues" evidence="1">
    <location>
        <begin position="326"/>
        <end position="355"/>
    </location>
</feature>
<dbReference type="OrthoDB" id="10579233at2759"/>
<dbReference type="Proteomes" id="UP000094444">
    <property type="component" value="Unassembled WGS sequence"/>
</dbReference>
<evidence type="ECO:0000313" key="2">
    <source>
        <dbReference type="EMBL" id="POS73936.1"/>
    </source>
</evidence>
<feature type="compositionally biased region" description="Polar residues" evidence="1">
    <location>
        <begin position="182"/>
        <end position="198"/>
    </location>
</feature>
<accession>A0A2P5HUM2</accession>